<dbReference type="Proteomes" id="UP000419144">
    <property type="component" value="Unassembled WGS sequence"/>
</dbReference>
<keyword evidence="4" id="KW-1185">Reference proteome</keyword>
<name>A0A640KJD6_LEITA</name>
<protein>
    <recommendedName>
        <fullName evidence="5">Transmembrane protein</fullName>
    </recommendedName>
</protein>
<gene>
    <name evidence="3" type="ORF">LtaPh_2626100</name>
</gene>
<organism evidence="3 4">
    <name type="scientific">Leishmania tarentolae</name>
    <name type="common">Sauroleishmania tarentolae</name>
    <dbReference type="NCBI Taxonomy" id="5689"/>
    <lineage>
        <taxon>Eukaryota</taxon>
        <taxon>Discoba</taxon>
        <taxon>Euglenozoa</taxon>
        <taxon>Kinetoplastea</taxon>
        <taxon>Metakinetoplastina</taxon>
        <taxon>Trypanosomatida</taxon>
        <taxon>Trypanosomatidae</taxon>
        <taxon>Leishmaniinae</taxon>
        <taxon>Leishmania</taxon>
        <taxon>lizard Leishmania</taxon>
    </lineage>
</organism>
<sequence length="443" mass="48931">MLLRRRAVLLLCSSARRTAVSVGFSGFAATGGAVADFSSPTPPPRRRNIDSSGGAADSQAAAVRAADGSAAAAAAPQHHARYEPHQEHLWGTAHSKGRYPLVGRQRLSRHGLSLGSMQLPVSIYVLAASVGLLYVFYYLTTYTYVLTTNVSPYRNSLFFHFPCDMAIIENKLTHQRHTVEVAPVTAPPQPLVDDKCEEVDQVGFGRPTPAVVERRLHINAVLHRVFLYLQKTESLVTVDVQAEMAPYRFMDGANSVGKASRASVGFLREDQLLPDIQDHLTNTGSSQRWWWKWWCRGKGTAAALLPQSVSGSSAHATCATNVSATPAAPTKILLRSSVRLRDSMNGYQKGHIGTYEQLIHHLAQENIRQRYYTYVLARGMAKNSGLRKVYAEELIRNGLLSGDGVTMPELVPDVQQFADEVFAEVRKRFGDDVIVYEYTATMW</sequence>
<evidence type="ECO:0000313" key="4">
    <source>
        <dbReference type="Proteomes" id="UP000419144"/>
    </source>
</evidence>
<dbReference type="AlphaFoldDB" id="A0A640KJD6"/>
<dbReference type="OrthoDB" id="272799at2759"/>
<evidence type="ECO:0000256" key="1">
    <source>
        <dbReference type="SAM" id="MobiDB-lite"/>
    </source>
</evidence>
<reference evidence="3" key="1">
    <citation type="submission" date="2019-11" db="EMBL/GenBank/DDBJ databases">
        <title>Leishmania tarentolae CDS.</title>
        <authorList>
            <person name="Goto Y."/>
            <person name="Yamagishi J."/>
        </authorList>
    </citation>
    <scope>NUCLEOTIDE SEQUENCE [LARGE SCALE GENOMIC DNA]</scope>
    <source>
        <strain evidence="3">Parrot Tar II</strain>
    </source>
</reference>
<dbReference type="EMBL" id="BLBS01000036">
    <property type="protein sequence ID" value="GET89612.1"/>
    <property type="molecule type" value="Genomic_DNA"/>
</dbReference>
<keyword evidence="2" id="KW-1133">Transmembrane helix</keyword>
<dbReference type="VEuPathDB" id="TriTrypDB:LtaPh_2626100"/>
<feature type="transmembrane region" description="Helical" evidence="2">
    <location>
        <begin position="121"/>
        <end position="139"/>
    </location>
</feature>
<evidence type="ECO:0000313" key="3">
    <source>
        <dbReference type="EMBL" id="GET89612.1"/>
    </source>
</evidence>
<evidence type="ECO:0008006" key="5">
    <source>
        <dbReference type="Google" id="ProtNLM"/>
    </source>
</evidence>
<accession>A0A640KJD6</accession>
<proteinExistence type="predicted"/>
<evidence type="ECO:0000256" key="2">
    <source>
        <dbReference type="SAM" id="Phobius"/>
    </source>
</evidence>
<feature type="region of interest" description="Disordered" evidence="1">
    <location>
        <begin position="35"/>
        <end position="54"/>
    </location>
</feature>
<keyword evidence="2" id="KW-0812">Transmembrane</keyword>
<comment type="caution">
    <text evidence="3">The sequence shown here is derived from an EMBL/GenBank/DDBJ whole genome shotgun (WGS) entry which is preliminary data.</text>
</comment>
<keyword evidence="2" id="KW-0472">Membrane</keyword>